<accession>A0A0W8FP31</accession>
<dbReference type="EMBL" id="LNQE01000945">
    <property type="protein sequence ID" value="KUG22680.1"/>
    <property type="molecule type" value="Genomic_DNA"/>
</dbReference>
<reference evidence="1" key="1">
    <citation type="journal article" date="2015" name="Proc. Natl. Acad. Sci. U.S.A.">
        <title>Networks of energetic and metabolic interactions define dynamics in microbial communities.</title>
        <authorList>
            <person name="Embree M."/>
            <person name="Liu J.K."/>
            <person name="Al-Bassam M.M."/>
            <person name="Zengler K."/>
        </authorList>
    </citation>
    <scope>NUCLEOTIDE SEQUENCE</scope>
</reference>
<comment type="caution">
    <text evidence="1">The sequence shown here is derived from an EMBL/GenBank/DDBJ whole genome shotgun (WGS) entry which is preliminary data.</text>
</comment>
<gene>
    <name evidence="1" type="ORF">ASZ90_007545</name>
</gene>
<protein>
    <submittedName>
        <fullName evidence="1">Uncharacterized protein</fullName>
    </submittedName>
</protein>
<proteinExistence type="predicted"/>
<dbReference type="AlphaFoldDB" id="A0A0W8FP31"/>
<organism evidence="1">
    <name type="scientific">hydrocarbon metagenome</name>
    <dbReference type="NCBI Taxonomy" id="938273"/>
    <lineage>
        <taxon>unclassified sequences</taxon>
        <taxon>metagenomes</taxon>
        <taxon>ecological metagenomes</taxon>
    </lineage>
</organism>
<sequence>MDEESPSIKGGHIMLTVTEKALEVIKNFIKERKTDLAVRITMSIG</sequence>
<name>A0A0W8FP31_9ZZZZ</name>
<evidence type="ECO:0000313" key="1">
    <source>
        <dbReference type="EMBL" id="KUG22680.1"/>
    </source>
</evidence>